<sequence>MPTIFEAKTLPKITKMPELNSKTKEQPDFYHNFRQLVDLQLKKESSFIFRQQFDELKTQISFKQIYVGSRDGFRAENFHSKCNSRGPTVCFILSETGNKQYFFLNSSIHSQTVQKLSLSNWKQ</sequence>
<dbReference type="InParanoid" id="A0A078AWW4"/>
<name>A0A078AWW4_STYLE</name>
<gene>
    <name evidence="2" type="primary">Contig14548.g15502</name>
    <name evidence="2" type="ORF">STYLEM_14834</name>
</gene>
<dbReference type="AlphaFoldDB" id="A0A078AWW4"/>
<protein>
    <recommendedName>
        <fullName evidence="1">TLDc domain-containing protein</fullName>
    </recommendedName>
</protein>
<reference evidence="2 3" key="1">
    <citation type="submission" date="2014-06" db="EMBL/GenBank/DDBJ databases">
        <authorList>
            <person name="Swart Estienne"/>
        </authorList>
    </citation>
    <scope>NUCLEOTIDE SEQUENCE [LARGE SCALE GENOMIC DNA]</scope>
    <source>
        <strain evidence="2 3">130c</strain>
    </source>
</reference>
<evidence type="ECO:0000259" key="1">
    <source>
        <dbReference type="Pfam" id="PF07534"/>
    </source>
</evidence>
<dbReference type="Proteomes" id="UP000039865">
    <property type="component" value="Unassembled WGS sequence"/>
</dbReference>
<accession>A0A078AWW4</accession>
<dbReference type="EMBL" id="CCKQ01014018">
    <property type="protein sequence ID" value="CDW85747.1"/>
    <property type="molecule type" value="Genomic_DNA"/>
</dbReference>
<dbReference type="OrthoDB" id="299389at2759"/>
<proteinExistence type="predicted"/>
<evidence type="ECO:0000313" key="3">
    <source>
        <dbReference type="Proteomes" id="UP000039865"/>
    </source>
</evidence>
<organism evidence="2 3">
    <name type="scientific">Stylonychia lemnae</name>
    <name type="common">Ciliate</name>
    <dbReference type="NCBI Taxonomy" id="5949"/>
    <lineage>
        <taxon>Eukaryota</taxon>
        <taxon>Sar</taxon>
        <taxon>Alveolata</taxon>
        <taxon>Ciliophora</taxon>
        <taxon>Intramacronucleata</taxon>
        <taxon>Spirotrichea</taxon>
        <taxon>Stichotrichia</taxon>
        <taxon>Sporadotrichida</taxon>
        <taxon>Oxytrichidae</taxon>
        <taxon>Stylonychinae</taxon>
        <taxon>Stylonychia</taxon>
    </lineage>
</organism>
<feature type="domain" description="TLDc" evidence="1">
    <location>
        <begin position="51"/>
        <end position="110"/>
    </location>
</feature>
<keyword evidence="3" id="KW-1185">Reference proteome</keyword>
<dbReference type="InterPro" id="IPR006571">
    <property type="entry name" value="TLDc_dom"/>
</dbReference>
<evidence type="ECO:0000313" key="2">
    <source>
        <dbReference type="EMBL" id="CDW85747.1"/>
    </source>
</evidence>
<dbReference type="Pfam" id="PF07534">
    <property type="entry name" value="TLD"/>
    <property type="match status" value="1"/>
</dbReference>